<evidence type="ECO:0000313" key="3">
    <source>
        <dbReference type="Proteomes" id="UP001217838"/>
    </source>
</evidence>
<sequence length="611" mass="66639">MSTHKAIANKLTGDLWLVTVREESLWLVAVLQRPRHDGRAWTAAANLVPVVDITELAGELEFDSGTGVNVERMAMSLQTPRGLTAGDVAKLKAAAAGGRSAAIGEAELEAVVVKITAAVLDRTEAEVRADRNRYATFQVDDGFAEESLEKIDWSTMTLDVDEPPEWLYGRTDLDLRRSLFESDAFDPETTTDRSLRALLARQRGALYGEQIAALVAQKRLSREVLADVSVVGRLRGETSLLAAMRSLLMLHDFPGHQLEPCDYAETHESWVDLLATIEPPALREHLALFFQDENAARCCGAYFESGSADIADVDDVDDVDDAYGLFAGDERYEALASWAIGEGQGTFCLVRIVDDTIAPVPEFTGHALLRKTTTLTPGATPPASGRSDEITAVPLKQQLAQLDADHPLRELLGGDDPQATLAALVTGEAGVNRMLDTIEWHLDEDDYRTPLALLAACPPSAKPRHRLRIEYLRGLALARLHCFAEALTSAQLCLKQLRGGKNLPVSAASIHHLLARSAYHVGQHELALEHADRALELEPDLLAAHATRGCVLFARGDRKAAFKALEKAMKDGTDPEPRPELAADPKYRELALRCRIPVELSDEEAVALGVD</sequence>
<feature type="repeat" description="TPR" evidence="1">
    <location>
        <begin position="508"/>
        <end position="541"/>
    </location>
</feature>
<keyword evidence="1" id="KW-0802">TPR repeat</keyword>
<comment type="caution">
    <text evidence="2">The sequence shown here is derived from an EMBL/GenBank/DDBJ whole genome shotgun (WGS) entry which is preliminary data.</text>
</comment>
<dbReference type="SMART" id="SM00028">
    <property type="entry name" value="TPR"/>
    <property type="match status" value="3"/>
</dbReference>
<reference evidence="2 3" key="1">
    <citation type="submission" date="2022-11" db="EMBL/GenBank/DDBJ databases">
        <title>Minimal conservation of predation-associated metabolite biosynthetic gene clusters underscores biosynthetic potential of Myxococcota including descriptions for ten novel species: Archangium lansinium sp. nov., Myxococcus landrumus sp. nov., Nannocystis bai.</title>
        <authorList>
            <person name="Ahearne A."/>
            <person name="Stevens C."/>
            <person name="Dowd S."/>
        </authorList>
    </citation>
    <scope>NUCLEOTIDE SEQUENCE [LARGE SCALE GENOMIC DNA]</scope>
    <source>
        <strain evidence="2 3">NCELM</strain>
    </source>
</reference>
<proteinExistence type="predicted"/>
<evidence type="ECO:0000313" key="2">
    <source>
        <dbReference type="EMBL" id="MDC0672548.1"/>
    </source>
</evidence>
<accession>A0ABT5BGJ2</accession>
<protein>
    <submittedName>
        <fullName evidence="2">Tetratricopeptide repeat protein</fullName>
    </submittedName>
</protein>
<dbReference type="EMBL" id="JAQNDN010000019">
    <property type="protein sequence ID" value="MDC0672548.1"/>
    <property type="molecule type" value="Genomic_DNA"/>
</dbReference>
<dbReference type="Proteomes" id="UP001217838">
    <property type="component" value="Unassembled WGS sequence"/>
</dbReference>
<dbReference type="InterPro" id="IPR011990">
    <property type="entry name" value="TPR-like_helical_dom_sf"/>
</dbReference>
<dbReference type="Gene3D" id="1.25.40.10">
    <property type="entry name" value="Tetratricopeptide repeat domain"/>
    <property type="match status" value="1"/>
</dbReference>
<dbReference type="InterPro" id="IPR019734">
    <property type="entry name" value="TPR_rpt"/>
</dbReference>
<dbReference type="SUPFAM" id="SSF48452">
    <property type="entry name" value="TPR-like"/>
    <property type="match status" value="1"/>
</dbReference>
<gene>
    <name evidence="2" type="ORF">POL58_32660</name>
</gene>
<dbReference type="RefSeq" id="WP_272004384.1">
    <property type="nucleotide sequence ID" value="NZ_JAQNDN010000019.1"/>
</dbReference>
<evidence type="ECO:0000256" key="1">
    <source>
        <dbReference type="PROSITE-ProRule" id="PRU00339"/>
    </source>
</evidence>
<name>A0ABT5BGJ2_9BACT</name>
<dbReference type="PROSITE" id="PS50005">
    <property type="entry name" value="TPR"/>
    <property type="match status" value="1"/>
</dbReference>
<keyword evidence="3" id="KW-1185">Reference proteome</keyword>
<organism evidence="2 3">
    <name type="scientific">Nannocystis radixulma</name>
    <dbReference type="NCBI Taxonomy" id="2995305"/>
    <lineage>
        <taxon>Bacteria</taxon>
        <taxon>Pseudomonadati</taxon>
        <taxon>Myxococcota</taxon>
        <taxon>Polyangia</taxon>
        <taxon>Nannocystales</taxon>
        <taxon>Nannocystaceae</taxon>
        <taxon>Nannocystis</taxon>
    </lineage>
</organism>